<evidence type="ECO:0000313" key="1">
    <source>
        <dbReference type="EMBL" id="ETN74587.1"/>
    </source>
</evidence>
<name>W2T0T7_NECAM</name>
<dbReference type="AlphaFoldDB" id="W2T0T7"/>
<protein>
    <submittedName>
        <fullName evidence="1">Uncharacterized protein</fullName>
    </submittedName>
</protein>
<gene>
    <name evidence="1" type="ORF">NECAME_12877</name>
</gene>
<dbReference type="Proteomes" id="UP000053676">
    <property type="component" value="Unassembled WGS sequence"/>
</dbReference>
<evidence type="ECO:0000313" key="2">
    <source>
        <dbReference type="Proteomes" id="UP000053676"/>
    </source>
</evidence>
<keyword evidence="2" id="KW-1185">Reference proteome</keyword>
<sequence length="236" mass="27508">MMVIQRSVDRVLEDQEKLNSTDILSAFFTYGTLIVDSYVERFPAQIALEKSPWLYVENYMGFGKEPSRTSAERLIGSWEWYGKIKETLERFMEERVHNPLRTVAGVLSSAEIAKMILESIKAICSQGQNLVPITVFQYDLVAPILRKAHAKFAERLGVDETAMWSPVFADYVALFDDEEVSRLHTHREWWIKCCRRAGIRPTHQVRLVICECHVHFLSRYLSDRQHITLLFIFIIH</sequence>
<dbReference type="KEGG" id="nai:NECAME_12877"/>
<dbReference type="OrthoDB" id="276422at2759"/>
<dbReference type="EMBL" id="KI660349">
    <property type="protein sequence ID" value="ETN74587.1"/>
    <property type="molecule type" value="Genomic_DNA"/>
</dbReference>
<organism evidence="1 2">
    <name type="scientific">Necator americanus</name>
    <name type="common">Human hookworm</name>
    <dbReference type="NCBI Taxonomy" id="51031"/>
    <lineage>
        <taxon>Eukaryota</taxon>
        <taxon>Metazoa</taxon>
        <taxon>Ecdysozoa</taxon>
        <taxon>Nematoda</taxon>
        <taxon>Chromadorea</taxon>
        <taxon>Rhabditida</taxon>
        <taxon>Rhabditina</taxon>
        <taxon>Rhabditomorpha</taxon>
        <taxon>Strongyloidea</taxon>
        <taxon>Ancylostomatidae</taxon>
        <taxon>Bunostominae</taxon>
        <taxon>Necator</taxon>
    </lineage>
</organism>
<proteinExistence type="predicted"/>
<dbReference type="STRING" id="51031.W2T0T7"/>
<accession>W2T0T7</accession>
<reference evidence="2" key="1">
    <citation type="journal article" date="2014" name="Nat. Genet.">
        <title>Genome of the human hookworm Necator americanus.</title>
        <authorList>
            <person name="Tang Y.T."/>
            <person name="Gao X."/>
            <person name="Rosa B.A."/>
            <person name="Abubucker S."/>
            <person name="Hallsworth-Pepin K."/>
            <person name="Martin J."/>
            <person name="Tyagi R."/>
            <person name="Heizer E."/>
            <person name="Zhang X."/>
            <person name="Bhonagiri-Palsikar V."/>
            <person name="Minx P."/>
            <person name="Warren W.C."/>
            <person name="Wang Q."/>
            <person name="Zhan B."/>
            <person name="Hotez P.J."/>
            <person name="Sternberg P.W."/>
            <person name="Dougall A."/>
            <person name="Gaze S.T."/>
            <person name="Mulvenna J."/>
            <person name="Sotillo J."/>
            <person name="Ranganathan S."/>
            <person name="Rabelo E.M."/>
            <person name="Wilson R.K."/>
            <person name="Felgner P.L."/>
            <person name="Bethony J."/>
            <person name="Hawdon J.M."/>
            <person name="Gasser R.B."/>
            <person name="Loukas A."/>
            <person name="Mitreva M."/>
        </authorList>
    </citation>
    <scope>NUCLEOTIDE SEQUENCE [LARGE SCALE GENOMIC DNA]</scope>
</reference>